<gene>
    <name evidence="1" type="ORF">CBM2594_P40015</name>
    <name evidence="2" type="ORF">CBM2636_P20016</name>
</gene>
<dbReference type="Proteomes" id="UP000257139">
    <property type="component" value="Plasmid CBM2594_p"/>
</dbReference>
<reference evidence="3 4" key="1">
    <citation type="submission" date="2018-01" db="EMBL/GenBank/DDBJ databases">
        <authorList>
            <person name="Clerissi C."/>
        </authorList>
    </citation>
    <scope>NUCLEOTIDE SEQUENCE [LARGE SCALE GENOMIC DNA]</scope>
    <source>
        <strain evidence="1">Cupriavidus taiwanensis STM 6021</strain>
        <strain evidence="2">Cupriavidus taiwanensis SWF 66322</strain>
        <plasmid evidence="4">cbm2594_p</plasmid>
        <plasmid evidence="2">CBM2636p</plasmid>
        <plasmid evidence="3">cbm2636p</plasmid>
    </source>
</reference>
<dbReference type="EMBL" id="OGUU01000039">
    <property type="protein sequence ID" value="SPC25436.1"/>
    <property type="molecule type" value="Genomic_DNA"/>
</dbReference>
<evidence type="ECO:0000313" key="3">
    <source>
        <dbReference type="Proteomes" id="UP000254259"/>
    </source>
</evidence>
<dbReference type="AlphaFoldDB" id="A0A375GKK6"/>
<accession>A0A375GKK6</accession>
<geneLocation type="plasmid" evidence="4">
    <name>cbm2594_p</name>
</geneLocation>
<geneLocation type="plasmid" evidence="3">
    <name>cbm2636p</name>
</geneLocation>
<dbReference type="EMBL" id="LT984815">
    <property type="protein sequence ID" value="SPD69329.1"/>
    <property type="molecule type" value="Genomic_DNA"/>
</dbReference>
<evidence type="ECO:0000313" key="1">
    <source>
        <dbReference type="EMBL" id="SPC25436.1"/>
    </source>
</evidence>
<geneLocation type="plasmid" evidence="2">
    <name>CBM2636p</name>
</geneLocation>
<name>A0A375GKK6_9BURK</name>
<protein>
    <submittedName>
        <fullName evidence="1">Uncharacterized protein</fullName>
    </submittedName>
</protein>
<evidence type="ECO:0000313" key="2">
    <source>
        <dbReference type="EMBL" id="SPD69329.1"/>
    </source>
</evidence>
<dbReference type="Proteomes" id="UP000254259">
    <property type="component" value="Plasmid CBM2636p"/>
</dbReference>
<evidence type="ECO:0000313" key="4">
    <source>
        <dbReference type="Proteomes" id="UP000257139"/>
    </source>
</evidence>
<sequence>MTSRNTAPAAGAMFGTAGVLALLGAAPADGVLAASNVWLAAALAARGACSCCQPSFDSCEACTAGTRIRPLKSDAAATAMRTVRLDWHITMRSVEVKELPQGGALQRLPPRMNLVGVAQLLVGRGGVVGPDRLPRWSEALDVLAQNPRADVGIDAPIKQVGARDPIPAQARQVDRVDLHEADILRTVAIAIRDPRPHARLLQRDAPEQGGADPMELRGIIEAVGTSCAGQQGGCRERHHPADLHSATLPGCSLNRTCGERST</sequence>
<proteinExistence type="predicted"/>
<organism evidence="1 4">
    <name type="scientific">Cupriavidus taiwanensis</name>
    <dbReference type="NCBI Taxonomy" id="164546"/>
    <lineage>
        <taxon>Bacteria</taxon>
        <taxon>Pseudomonadati</taxon>
        <taxon>Pseudomonadota</taxon>
        <taxon>Betaproteobacteria</taxon>
        <taxon>Burkholderiales</taxon>
        <taxon>Burkholderiaceae</taxon>
        <taxon>Cupriavidus</taxon>
    </lineage>
</organism>
<keyword evidence="2" id="KW-0614">Plasmid</keyword>